<proteinExistence type="predicted"/>
<name>A0A3P1BUF3_9BACT</name>
<evidence type="ECO:0000313" key="1">
    <source>
        <dbReference type="EMBL" id="RRB04707.1"/>
    </source>
</evidence>
<comment type="caution">
    <text evidence="1">The sequence shown here is derived from an EMBL/GenBank/DDBJ whole genome shotgun (WGS) entry which is preliminary data.</text>
</comment>
<gene>
    <name evidence="1" type="ORF">EHT25_14650</name>
</gene>
<evidence type="ECO:0000313" key="2">
    <source>
        <dbReference type="Proteomes" id="UP000271925"/>
    </source>
</evidence>
<keyword evidence="2" id="KW-1185">Reference proteome</keyword>
<dbReference type="OrthoDB" id="963517at2"/>
<accession>A0A3P1BUF3</accession>
<dbReference type="Proteomes" id="UP000271925">
    <property type="component" value="Unassembled WGS sequence"/>
</dbReference>
<dbReference type="EMBL" id="RQJO01000008">
    <property type="protein sequence ID" value="RRB04707.1"/>
    <property type="molecule type" value="Genomic_DNA"/>
</dbReference>
<protein>
    <submittedName>
        <fullName evidence="1">Uncharacterized protein</fullName>
    </submittedName>
</protein>
<sequence>MTAFTEKGILEQLTTNPAKAAKMTPQQLDQMMVRIAGMIEPHTGIKLSWELPQGPAKSIQQDQLKTLAALYLGE</sequence>
<dbReference type="AlphaFoldDB" id="A0A3P1BUF3"/>
<organism evidence="1 2">
    <name type="scientific">Larkinella rosea</name>
    <dbReference type="NCBI Taxonomy" id="2025312"/>
    <lineage>
        <taxon>Bacteria</taxon>
        <taxon>Pseudomonadati</taxon>
        <taxon>Bacteroidota</taxon>
        <taxon>Cytophagia</taxon>
        <taxon>Cytophagales</taxon>
        <taxon>Spirosomataceae</taxon>
        <taxon>Larkinella</taxon>
    </lineage>
</organism>
<dbReference type="RefSeq" id="WP_124875701.1">
    <property type="nucleotide sequence ID" value="NZ_RQJO01000008.1"/>
</dbReference>
<reference evidence="1 2" key="1">
    <citation type="submission" date="2018-11" db="EMBL/GenBank/DDBJ databases">
        <authorList>
            <person name="Zhou Z."/>
            <person name="Wang G."/>
        </authorList>
    </citation>
    <scope>NUCLEOTIDE SEQUENCE [LARGE SCALE GENOMIC DNA]</scope>
    <source>
        <strain evidence="1 2">KCTC52004</strain>
    </source>
</reference>